<dbReference type="RefSeq" id="WP_011695875.1">
    <property type="nucleotide sequence ID" value="NC_008553.1"/>
</dbReference>
<evidence type="ECO:0000313" key="4">
    <source>
        <dbReference type="EMBL" id="ABK14479.1"/>
    </source>
</evidence>
<dbReference type="CDD" id="cd01448">
    <property type="entry name" value="TST_Repeat_1"/>
    <property type="match status" value="1"/>
</dbReference>
<dbReference type="InterPro" id="IPR001307">
    <property type="entry name" value="Thiosulphate_STrfase_CS"/>
</dbReference>
<dbReference type="AlphaFoldDB" id="A0B705"/>
<dbReference type="Gene3D" id="3.40.250.10">
    <property type="entry name" value="Rhodanese-like domain"/>
    <property type="match status" value="2"/>
</dbReference>
<reference evidence="4 5" key="1">
    <citation type="submission" date="2006-10" db="EMBL/GenBank/DDBJ databases">
        <title>Complete sequence of Methanosaeta thermophila PT.</title>
        <authorList>
            <consortium name="US DOE Joint Genome Institute"/>
            <person name="Copeland A."/>
            <person name="Lucas S."/>
            <person name="Lapidus A."/>
            <person name="Barry K."/>
            <person name="Detter J.C."/>
            <person name="Glavina del Rio T."/>
            <person name="Hammon N."/>
            <person name="Israni S."/>
            <person name="Pitluck S."/>
            <person name="Chain P."/>
            <person name="Malfatti S."/>
            <person name="Shin M."/>
            <person name="Vergez L."/>
            <person name="Schmutz J."/>
            <person name="Larimer F."/>
            <person name="Land M."/>
            <person name="Hauser L."/>
            <person name="Kyrpides N."/>
            <person name="Kim E."/>
            <person name="Smith K.S."/>
            <person name="Ingram-Smith C."/>
            <person name="Richardson P."/>
        </authorList>
    </citation>
    <scope>NUCLEOTIDE SEQUENCE [LARGE SCALE GENOMIC DNA]</scope>
    <source>
        <strain evidence="5">DSM 6194 / JCM 14653 / NBRC 101360 / PT</strain>
    </source>
</reference>
<keyword evidence="2 4" id="KW-0808">Transferase</keyword>
<protein>
    <recommendedName>
        <fullName evidence="2">Sulfurtransferase</fullName>
    </recommendedName>
</protein>
<dbReference type="PANTHER" id="PTHR43855">
    <property type="entry name" value="THIOSULFATE SULFURTRANSFERASE"/>
    <property type="match status" value="1"/>
</dbReference>
<dbReference type="Pfam" id="PF00581">
    <property type="entry name" value="Rhodanese"/>
    <property type="match status" value="2"/>
</dbReference>
<sequence>MREYPYPSKSDVRWISPDWLDENMDDVRIIDVQPNVHDYIMGHIPGAVYMNEGILRVARGRQPASFVPPESIESVFSSMGISRDVPVVVYSGPGVYSRCAAGIGDGLEQTMVAYALIRFGHQMVHILDGGIEGWMESGRKLTKEFPDVLESRFRAEIRCEHFVGMYELRSMMEGEDIILFDARPTPSYEGQAMWIKPGHIPGAHSLPWRNLMTEKNSRLLRSDVELRSMISGFDLDNKKIIVYCGTGREATNEYLFFKYYLGHPDVRIYEGSFTEWSSYQENPTVTGPNPR</sequence>
<dbReference type="SUPFAM" id="SSF52821">
    <property type="entry name" value="Rhodanese/Cell cycle control phosphatase"/>
    <property type="match status" value="2"/>
</dbReference>
<dbReference type="HOGENOM" id="CLU_031618_1_3_2"/>
<dbReference type="KEGG" id="mtp:Mthe_0689"/>
<dbReference type="PROSITE" id="PS00683">
    <property type="entry name" value="RHODANESE_2"/>
    <property type="match status" value="1"/>
</dbReference>
<organism evidence="4 5">
    <name type="scientific">Methanothrix thermoacetophila (strain DSM 6194 / JCM 14653 / NBRC 101360 / PT)</name>
    <name type="common">Methanosaeta thermophila</name>
    <dbReference type="NCBI Taxonomy" id="349307"/>
    <lineage>
        <taxon>Archaea</taxon>
        <taxon>Methanobacteriati</taxon>
        <taxon>Methanobacteriota</taxon>
        <taxon>Stenosarchaea group</taxon>
        <taxon>Methanomicrobia</taxon>
        <taxon>Methanotrichales</taxon>
        <taxon>Methanotrichaceae</taxon>
        <taxon>Methanothrix</taxon>
    </lineage>
</organism>
<dbReference type="GO" id="GO:0004792">
    <property type="term" value="F:thiosulfate-cyanide sulfurtransferase activity"/>
    <property type="evidence" value="ECO:0007669"/>
    <property type="project" value="InterPro"/>
</dbReference>
<dbReference type="InterPro" id="IPR036873">
    <property type="entry name" value="Rhodanese-like_dom_sf"/>
</dbReference>
<dbReference type="PROSITE" id="PS50206">
    <property type="entry name" value="RHODANESE_3"/>
    <property type="match status" value="2"/>
</dbReference>
<dbReference type="EMBL" id="CP000477">
    <property type="protein sequence ID" value="ABK14479.1"/>
    <property type="molecule type" value="Genomic_DNA"/>
</dbReference>
<gene>
    <name evidence="4" type="ordered locus">Mthe_0689</name>
</gene>
<proteinExistence type="predicted"/>
<keyword evidence="5" id="KW-1185">Reference proteome</keyword>
<dbReference type="CDD" id="cd01449">
    <property type="entry name" value="TST_Repeat_2"/>
    <property type="match status" value="1"/>
</dbReference>
<feature type="domain" description="Rhodanese" evidence="3">
    <location>
        <begin position="23"/>
        <end position="143"/>
    </location>
</feature>
<dbReference type="PANTHER" id="PTHR43855:SF1">
    <property type="entry name" value="THIOSULFATE SULFURTRANSFERASE"/>
    <property type="match status" value="1"/>
</dbReference>
<dbReference type="OrthoDB" id="10492at2157"/>
<dbReference type="GeneID" id="4463462"/>
<dbReference type="InterPro" id="IPR001763">
    <property type="entry name" value="Rhodanese-like_dom"/>
</dbReference>
<evidence type="ECO:0000259" key="3">
    <source>
        <dbReference type="PROSITE" id="PS50206"/>
    </source>
</evidence>
<name>A0B705_METTP</name>
<keyword evidence="1" id="KW-0677">Repeat</keyword>
<dbReference type="Proteomes" id="UP000000674">
    <property type="component" value="Chromosome"/>
</dbReference>
<dbReference type="SMART" id="SM00450">
    <property type="entry name" value="RHOD"/>
    <property type="match status" value="2"/>
</dbReference>
<dbReference type="STRING" id="349307.Mthe_0689"/>
<evidence type="ECO:0000313" key="5">
    <source>
        <dbReference type="Proteomes" id="UP000000674"/>
    </source>
</evidence>
<dbReference type="InterPro" id="IPR051126">
    <property type="entry name" value="Thiosulfate_sulfurtransferase"/>
</dbReference>
<evidence type="ECO:0000256" key="1">
    <source>
        <dbReference type="ARBA" id="ARBA00022737"/>
    </source>
</evidence>
<feature type="domain" description="Rhodanese" evidence="3">
    <location>
        <begin position="173"/>
        <end position="285"/>
    </location>
</feature>
<evidence type="ECO:0000256" key="2">
    <source>
        <dbReference type="RuleBase" id="RU000507"/>
    </source>
</evidence>
<accession>A0B705</accession>